<dbReference type="SUPFAM" id="SSF111331">
    <property type="entry name" value="NAD kinase/diacylglycerol kinase-like"/>
    <property type="match status" value="1"/>
</dbReference>
<dbReference type="PANTHER" id="PTHR20275:SF43">
    <property type="entry name" value="BIFUNCTIONAL NADP PHOSPHATASE_NAD KINASE"/>
    <property type="match status" value="1"/>
</dbReference>
<dbReference type="GO" id="GO:0003951">
    <property type="term" value="F:NAD+ kinase activity"/>
    <property type="evidence" value="ECO:0007669"/>
    <property type="project" value="InterPro"/>
</dbReference>
<organism evidence="1 2">
    <name type="scientific">Halocatena salina</name>
    <dbReference type="NCBI Taxonomy" id="2934340"/>
    <lineage>
        <taxon>Archaea</taxon>
        <taxon>Methanobacteriati</taxon>
        <taxon>Methanobacteriota</taxon>
        <taxon>Stenosarchaea group</taxon>
        <taxon>Halobacteria</taxon>
        <taxon>Halobacteriales</taxon>
        <taxon>Natronomonadaceae</taxon>
        <taxon>Halocatena</taxon>
    </lineage>
</organism>
<keyword evidence="2" id="KW-1185">Reference proteome</keyword>
<dbReference type="Pfam" id="PF20143">
    <property type="entry name" value="NAD_kinase_C"/>
    <property type="match status" value="1"/>
</dbReference>
<dbReference type="GeneID" id="71927317"/>
<dbReference type="EMBL" id="CP096019">
    <property type="protein sequence ID" value="UPM43746.1"/>
    <property type="molecule type" value="Genomic_DNA"/>
</dbReference>
<dbReference type="InterPro" id="IPR017437">
    <property type="entry name" value="ATP-NAD_kinase_PpnK-typ_C"/>
</dbReference>
<dbReference type="GO" id="GO:0006741">
    <property type="term" value="P:NADP+ biosynthetic process"/>
    <property type="evidence" value="ECO:0007669"/>
    <property type="project" value="TreeGrafter"/>
</dbReference>
<protein>
    <recommendedName>
        <fullName evidence="3">ATP-NAD kinase</fullName>
    </recommendedName>
</protein>
<evidence type="ECO:0000313" key="2">
    <source>
        <dbReference type="Proteomes" id="UP000831768"/>
    </source>
</evidence>
<dbReference type="InterPro" id="IPR016064">
    <property type="entry name" value="NAD/diacylglycerol_kinase_sf"/>
</dbReference>
<evidence type="ECO:0000313" key="1">
    <source>
        <dbReference type="EMBL" id="UPM43746.1"/>
    </source>
</evidence>
<dbReference type="AlphaFoldDB" id="A0A8U0A4H0"/>
<dbReference type="Gene3D" id="2.60.200.30">
    <property type="entry name" value="Probable inorganic polyphosphate/atp-NAD kinase, domain 2"/>
    <property type="match status" value="1"/>
</dbReference>
<reference evidence="1" key="1">
    <citation type="submission" date="2022-04" db="EMBL/GenBank/DDBJ databases">
        <title>Halocatena sp. nov., isolated from a salt lake.</title>
        <authorList>
            <person name="Cui H.-L."/>
        </authorList>
    </citation>
    <scope>NUCLEOTIDE SEQUENCE</scope>
    <source>
        <strain evidence="1">AD-1</strain>
    </source>
</reference>
<dbReference type="PANTHER" id="PTHR20275">
    <property type="entry name" value="NAD KINASE"/>
    <property type="match status" value="1"/>
</dbReference>
<dbReference type="Proteomes" id="UP000831768">
    <property type="component" value="Chromosome"/>
</dbReference>
<accession>A0A8U0A4H0</accession>
<proteinExistence type="predicted"/>
<gene>
    <name evidence="1" type="ORF">MW046_04680</name>
</gene>
<dbReference type="KEGG" id="haad:MW046_04680"/>
<name>A0A8U0A4H0_9EURY</name>
<dbReference type="RefSeq" id="WP_247994407.1">
    <property type="nucleotide sequence ID" value="NZ_CP096019.1"/>
</dbReference>
<dbReference type="GO" id="GO:0019674">
    <property type="term" value="P:NAD+ metabolic process"/>
    <property type="evidence" value="ECO:0007669"/>
    <property type="project" value="InterPro"/>
</dbReference>
<evidence type="ECO:0008006" key="3">
    <source>
        <dbReference type="Google" id="ProtNLM"/>
    </source>
</evidence>
<sequence length="262" mass="27741">MTDPRVGVVGDAVEPVVTAVESGGGTPLVDHRTGQNDDIAFIVAVGDPALRSLVPDPSAPILPIGTDTPGLGSLSLDRVQTELPWLLDLFSSDRDRPNDHADTEPQQLTVTHPVIGIGRSDGLIHALADVTLITEEPARISEYTVVATHGQRRQRIMSVRADGVVVATPAGSHGYAHDAGGPRIAAETDVGVVAPIAPFSIDADHWVVSLSDVQLTVDRDDTAVELRVDGRQVGTVSPAEPLRLQPVTTIETIDIERGLERL</sequence>